<dbReference type="EnsemblMetazoa" id="HelroT92082">
    <property type="protein sequence ID" value="HelroP92082"/>
    <property type="gene ID" value="HelroG92082"/>
</dbReference>
<dbReference type="RefSeq" id="XP_009012141.1">
    <property type="nucleotide sequence ID" value="XM_009013893.1"/>
</dbReference>
<dbReference type="EMBL" id="AMQM01009050">
    <property type="status" value="NOT_ANNOTATED_CDS"/>
    <property type="molecule type" value="Genomic_DNA"/>
</dbReference>
<keyword evidence="4" id="KW-1185">Reference proteome</keyword>
<organism evidence="3 4">
    <name type="scientific">Helobdella robusta</name>
    <name type="common">Californian leech</name>
    <dbReference type="NCBI Taxonomy" id="6412"/>
    <lineage>
        <taxon>Eukaryota</taxon>
        <taxon>Metazoa</taxon>
        <taxon>Spiralia</taxon>
        <taxon>Lophotrochozoa</taxon>
        <taxon>Annelida</taxon>
        <taxon>Clitellata</taxon>
        <taxon>Hirudinea</taxon>
        <taxon>Rhynchobdellida</taxon>
        <taxon>Glossiphoniidae</taxon>
        <taxon>Helobdella</taxon>
    </lineage>
</organism>
<evidence type="ECO:0000259" key="1">
    <source>
        <dbReference type="Pfam" id="PF03184"/>
    </source>
</evidence>
<dbReference type="KEGG" id="hro:HELRODRAFT_92082"/>
<dbReference type="InterPro" id="IPR050863">
    <property type="entry name" value="CenT-Element_Derived"/>
</dbReference>
<name>T1G8C0_HELRO</name>
<evidence type="ECO:0000313" key="4">
    <source>
        <dbReference type="Proteomes" id="UP000015101"/>
    </source>
</evidence>
<protein>
    <recommendedName>
        <fullName evidence="1">DDE-1 domain-containing protein</fullName>
    </recommendedName>
</protein>
<dbReference type="EMBL" id="KB095913">
    <property type="protein sequence ID" value="ESO09786.1"/>
    <property type="molecule type" value="Genomic_DNA"/>
</dbReference>
<evidence type="ECO:0000313" key="3">
    <source>
        <dbReference type="EnsemblMetazoa" id="HelroP92082"/>
    </source>
</evidence>
<accession>T1G8C0</accession>
<dbReference type="CTD" id="20217317"/>
<dbReference type="PANTHER" id="PTHR19303:SF73">
    <property type="entry name" value="PROTEIN PDC2"/>
    <property type="match status" value="1"/>
</dbReference>
<gene>
    <name evidence="3" type="primary">20217317</name>
    <name evidence="2" type="ORF">HELRODRAFT_92082</name>
</gene>
<dbReference type="Pfam" id="PF03184">
    <property type="entry name" value="DDE_1"/>
    <property type="match status" value="1"/>
</dbReference>
<dbReference type="Proteomes" id="UP000015101">
    <property type="component" value="Unassembled WGS sequence"/>
</dbReference>
<reference evidence="3" key="3">
    <citation type="submission" date="2015-06" db="UniProtKB">
        <authorList>
            <consortium name="EnsemblMetazoa"/>
        </authorList>
    </citation>
    <scope>IDENTIFICATION</scope>
</reference>
<dbReference type="PANTHER" id="PTHR19303">
    <property type="entry name" value="TRANSPOSON"/>
    <property type="match status" value="1"/>
</dbReference>
<feature type="domain" description="DDE-1" evidence="1">
    <location>
        <begin position="2"/>
        <end position="122"/>
    </location>
</feature>
<dbReference type="eggNOG" id="KOG3105">
    <property type="taxonomic scope" value="Eukaryota"/>
</dbReference>
<dbReference type="AlphaFoldDB" id="T1G8C0"/>
<proteinExistence type="predicted"/>
<dbReference type="GO" id="GO:0003676">
    <property type="term" value="F:nucleic acid binding"/>
    <property type="evidence" value="ECO:0007669"/>
    <property type="project" value="InterPro"/>
</dbReference>
<dbReference type="OrthoDB" id="6157693at2759"/>
<dbReference type="STRING" id="6412.T1G8C0"/>
<reference evidence="4" key="1">
    <citation type="submission" date="2012-12" db="EMBL/GenBank/DDBJ databases">
        <authorList>
            <person name="Hellsten U."/>
            <person name="Grimwood J."/>
            <person name="Chapman J.A."/>
            <person name="Shapiro H."/>
            <person name="Aerts A."/>
            <person name="Otillar R.P."/>
            <person name="Terry A.Y."/>
            <person name="Boore J.L."/>
            <person name="Simakov O."/>
            <person name="Marletaz F."/>
            <person name="Cho S.-J."/>
            <person name="Edsinger-Gonzales E."/>
            <person name="Havlak P."/>
            <person name="Kuo D.-H."/>
            <person name="Larsson T."/>
            <person name="Lv J."/>
            <person name="Arendt D."/>
            <person name="Savage R."/>
            <person name="Osoegawa K."/>
            <person name="de Jong P."/>
            <person name="Lindberg D.R."/>
            <person name="Seaver E.C."/>
            <person name="Weisblat D.A."/>
            <person name="Putnam N.H."/>
            <person name="Grigoriev I.V."/>
            <person name="Rokhsar D.S."/>
        </authorList>
    </citation>
    <scope>NUCLEOTIDE SEQUENCE</scope>
</reference>
<reference evidence="2 4" key="2">
    <citation type="journal article" date="2013" name="Nature">
        <title>Insights into bilaterian evolution from three spiralian genomes.</title>
        <authorList>
            <person name="Simakov O."/>
            <person name="Marletaz F."/>
            <person name="Cho S.J."/>
            <person name="Edsinger-Gonzales E."/>
            <person name="Havlak P."/>
            <person name="Hellsten U."/>
            <person name="Kuo D.H."/>
            <person name="Larsson T."/>
            <person name="Lv J."/>
            <person name="Arendt D."/>
            <person name="Savage R."/>
            <person name="Osoegawa K."/>
            <person name="de Jong P."/>
            <person name="Grimwood J."/>
            <person name="Chapman J.A."/>
            <person name="Shapiro H."/>
            <person name="Aerts A."/>
            <person name="Otillar R.P."/>
            <person name="Terry A.Y."/>
            <person name="Boore J.L."/>
            <person name="Grigoriev I.V."/>
            <person name="Lindberg D.R."/>
            <person name="Seaver E.C."/>
            <person name="Weisblat D.A."/>
            <person name="Putnam N.H."/>
            <person name="Rokhsar D.S."/>
        </authorList>
    </citation>
    <scope>NUCLEOTIDE SEQUENCE</scope>
</reference>
<dbReference type="OMA" id="SEIMEAW"/>
<dbReference type="InterPro" id="IPR004875">
    <property type="entry name" value="DDE_SF_endonuclease_dom"/>
</dbReference>
<evidence type="ECO:0000313" key="2">
    <source>
        <dbReference type="EMBL" id="ESO09786.1"/>
    </source>
</evidence>
<dbReference type="GeneID" id="20217317"/>
<dbReference type="HOGENOM" id="CLU_018294_2_3_1"/>
<sequence>MSGTDKRKLLVVGKEIRPRCFKGLRLESLPVTYHANNNAWMTADIFKQWLMDWDLQLQQLDASRKILLLVNKCASHPNMNELKSIQLEFLPHKMSGLFSPMNMGIIQNLKLLYRQTLLNHILE</sequence>
<dbReference type="InParanoid" id="T1G8C0"/>